<dbReference type="STRING" id="158190.SpiGrapes_0857"/>
<evidence type="ECO:0000256" key="2">
    <source>
        <dbReference type="ARBA" id="ARBA00022679"/>
    </source>
</evidence>
<proteinExistence type="predicted"/>
<gene>
    <name evidence="4" type="ordered locus">SpiGrapes_0857</name>
</gene>
<dbReference type="PANTHER" id="PTHR43861">
    <property type="entry name" value="TRANS-ACONITATE 2-METHYLTRANSFERASE-RELATED"/>
    <property type="match status" value="1"/>
</dbReference>
<evidence type="ECO:0000256" key="1">
    <source>
        <dbReference type="ARBA" id="ARBA00022603"/>
    </source>
</evidence>
<organism evidence="4 5">
    <name type="scientific">Sphaerochaeta pleomorpha (strain ATCC BAA-1885 / DSM 22778 / Grapes)</name>
    <dbReference type="NCBI Taxonomy" id="158190"/>
    <lineage>
        <taxon>Bacteria</taxon>
        <taxon>Pseudomonadati</taxon>
        <taxon>Spirochaetota</taxon>
        <taxon>Spirochaetia</taxon>
        <taxon>Spirochaetales</taxon>
        <taxon>Sphaerochaetaceae</taxon>
        <taxon>Sphaerochaeta</taxon>
    </lineage>
</organism>
<sequence length="195" mass="22553">MGDSVSYYDKNKEQFIQSTVAVDMKDQYRLFLSHLPRMASILDAGCGSGRDSLAFKQMGYQVEAFDLSQSMVEATRELVSIPVRQMGFESLDYEERFDGIWASASLLHVRREDMKDVFGRLSKALKDEGILYCSFKEREEDFTKDGRTFTCYTPDSFQAFISEQGQFKLLEILQTTDQRPDRAGEKWINAVLRKW</sequence>
<name>G8QQQ3_SPHPG</name>
<keyword evidence="1 4" id="KW-0489">Methyltransferase</keyword>
<dbReference type="HOGENOM" id="CLU_057823_2_1_12"/>
<dbReference type="EMBL" id="CP003155">
    <property type="protein sequence ID" value="AEV28684.1"/>
    <property type="molecule type" value="Genomic_DNA"/>
</dbReference>
<accession>G8QQQ3</accession>
<dbReference type="InterPro" id="IPR041698">
    <property type="entry name" value="Methyltransf_25"/>
</dbReference>
<dbReference type="OrthoDB" id="9804312at2"/>
<evidence type="ECO:0000313" key="4">
    <source>
        <dbReference type="EMBL" id="AEV28684.1"/>
    </source>
</evidence>
<reference evidence="4 5" key="1">
    <citation type="submission" date="2011-11" db="EMBL/GenBank/DDBJ databases">
        <title>Complete sequence of Spirochaeta sp. grapes.</title>
        <authorList>
            <consortium name="US DOE Joint Genome Institute"/>
            <person name="Lucas S."/>
            <person name="Han J."/>
            <person name="Lapidus A."/>
            <person name="Cheng J.-F."/>
            <person name="Goodwin L."/>
            <person name="Pitluck S."/>
            <person name="Peters L."/>
            <person name="Ovchinnikova G."/>
            <person name="Munk A.C."/>
            <person name="Detter J.C."/>
            <person name="Han C."/>
            <person name="Tapia R."/>
            <person name="Land M."/>
            <person name="Hauser L."/>
            <person name="Kyrpides N."/>
            <person name="Ivanova N."/>
            <person name="Pagani I."/>
            <person name="Ritalahtilisa K."/>
            <person name="Loeffler F."/>
            <person name="Woyke T."/>
        </authorList>
    </citation>
    <scope>NUCLEOTIDE SEQUENCE [LARGE SCALE GENOMIC DNA]</scope>
    <source>
        <strain evidence="5">ATCC BAA-1885 / DSM 22778 / Grapes</strain>
    </source>
</reference>
<keyword evidence="5" id="KW-1185">Reference proteome</keyword>
<evidence type="ECO:0000259" key="3">
    <source>
        <dbReference type="Pfam" id="PF13649"/>
    </source>
</evidence>
<keyword evidence="2 4" id="KW-0808">Transferase</keyword>
<dbReference type="KEGG" id="sgp:SpiGrapes_0857"/>
<dbReference type="Gene3D" id="3.40.50.150">
    <property type="entry name" value="Vaccinia Virus protein VP39"/>
    <property type="match status" value="1"/>
</dbReference>
<dbReference type="GO" id="GO:0032259">
    <property type="term" value="P:methylation"/>
    <property type="evidence" value="ECO:0007669"/>
    <property type="project" value="UniProtKB-KW"/>
</dbReference>
<dbReference type="CDD" id="cd02440">
    <property type="entry name" value="AdoMet_MTases"/>
    <property type="match status" value="1"/>
</dbReference>
<dbReference type="eggNOG" id="COG0500">
    <property type="taxonomic scope" value="Bacteria"/>
</dbReference>
<protein>
    <submittedName>
        <fullName evidence="4">Methyltransferase family protein</fullName>
    </submittedName>
</protein>
<dbReference type="AlphaFoldDB" id="G8QQQ3"/>
<evidence type="ECO:0000313" key="5">
    <source>
        <dbReference type="Proteomes" id="UP000005632"/>
    </source>
</evidence>
<dbReference type="Pfam" id="PF13649">
    <property type="entry name" value="Methyltransf_25"/>
    <property type="match status" value="1"/>
</dbReference>
<feature type="domain" description="Methyltransferase" evidence="3">
    <location>
        <begin position="41"/>
        <end position="129"/>
    </location>
</feature>
<dbReference type="SUPFAM" id="SSF53335">
    <property type="entry name" value="S-adenosyl-L-methionine-dependent methyltransferases"/>
    <property type="match status" value="1"/>
</dbReference>
<dbReference type="InterPro" id="IPR029063">
    <property type="entry name" value="SAM-dependent_MTases_sf"/>
</dbReference>
<dbReference type="PANTHER" id="PTHR43861:SF1">
    <property type="entry name" value="TRANS-ACONITATE 2-METHYLTRANSFERASE"/>
    <property type="match status" value="1"/>
</dbReference>
<dbReference type="GO" id="GO:0008168">
    <property type="term" value="F:methyltransferase activity"/>
    <property type="evidence" value="ECO:0007669"/>
    <property type="project" value="UniProtKB-KW"/>
</dbReference>
<dbReference type="RefSeq" id="WP_014269533.1">
    <property type="nucleotide sequence ID" value="NC_016633.1"/>
</dbReference>
<dbReference type="Proteomes" id="UP000005632">
    <property type="component" value="Chromosome"/>
</dbReference>